<accession>A0A0L6UNH8</accession>
<reference evidence="1 2" key="1">
    <citation type="submission" date="2015-08" db="EMBL/GenBank/DDBJ databases">
        <title>Next Generation Sequencing and Analysis of the Genome of Puccinia sorghi L Schw, the Causal Agent of Maize Common Rust.</title>
        <authorList>
            <person name="Rochi L."/>
            <person name="Burguener G."/>
            <person name="Darino M."/>
            <person name="Turjanski A."/>
            <person name="Kreff E."/>
            <person name="Dieguez M.J."/>
            <person name="Sacco F."/>
        </authorList>
    </citation>
    <scope>NUCLEOTIDE SEQUENCE [LARGE SCALE GENOMIC DNA]</scope>
    <source>
        <strain evidence="1 2">RO10H11247</strain>
    </source>
</reference>
<name>A0A0L6UNH8_9BASI</name>
<comment type="caution">
    <text evidence="1">The sequence shown here is derived from an EMBL/GenBank/DDBJ whole genome shotgun (WGS) entry which is preliminary data.</text>
</comment>
<dbReference type="Proteomes" id="UP000037035">
    <property type="component" value="Unassembled WGS sequence"/>
</dbReference>
<organism evidence="1 2">
    <name type="scientific">Puccinia sorghi</name>
    <dbReference type="NCBI Taxonomy" id="27349"/>
    <lineage>
        <taxon>Eukaryota</taxon>
        <taxon>Fungi</taxon>
        <taxon>Dikarya</taxon>
        <taxon>Basidiomycota</taxon>
        <taxon>Pucciniomycotina</taxon>
        <taxon>Pucciniomycetes</taxon>
        <taxon>Pucciniales</taxon>
        <taxon>Pucciniaceae</taxon>
        <taxon>Puccinia</taxon>
    </lineage>
</organism>
<evidence type="ECO:0000313" key="1">
    <source>
        <dbReference type="EMBL" id="KNZ49360.1"/>
    </source>
</evidence>
<evidence type="ECO:0000313" key="2">
    <source>
        <dbReference type="Proteomes" id="UP000037035"/>
    </source>
</evidence>
<proteinExistence type="predicted"/>
<gene>
    <name evidence="1" type="ORF">VP01_5068g1</name>
</gene>
<keyword evidence="2" id="KW-1185">Reference proteome</keyword>
<protein>
    <submittedName>
        <fullName evidence="1">Uncharacterized protein</fullName>
    </submittedName>
</protein>
<sequence>KARGLFIGDSVFCQPISLLISLYFPVPRAPNQVFVEPIYKMSELDPSSIKLVTEKLDIENFMPPEYLQKCKQFTKFVHMHMTHSNLERFIPDITKYEPKLGDSIVSHFAAKTVENSANALDKLFDTQFIEGDMNKCKSLENVAVIFSLKRLSPTFTIFRQLQFTNFKGGNIKFDAFLKELELELQRQGKAQHQSNSSKALVVSQQFFGQAVLTETIIRRRLTRRRIVDIYTLRRPWHSIKLQWTRLPLECLLALWSNWPISEAQGLFPSSLLDFILSFWH</sequence>
<dbReference type="VEuPathDB" id="FungiDB:VP01_5068g1"/>
<dbReference type="AlphaFoldDB" id="A0A0L6UNH8"/>
<feature type="non-terminal residue" evidence="1">
    <location>
        <position position="1"/>
    </location>
</feature>
<dbReference type="EMBL" id="LAVV01010240">
    <property type="protein sequence ID" value="KNZ49360.1"/>
    <property type="molecule type" value="Genomic_DNA"/>
</dbReference>